<sequence length="249" mass="28814">MNSSPDSRVLQQRFTTHLRTGVRTTIPGVAPDRLAHYRHAIFHMVKDTMESAYPVTCANIPRRKWDHMVKTFFARHACTAHQVWKLPLEFYTYAVENSWDEVYDVPYLSDLLAFEWAEIEVFNMEDVAPAAFVATGDWRETPLVLNPEYRLLSFKYPVHQEAKRARLLKQQGAWFVLLHREPVTGHVQFTGLSPWLAFVTEQLAAGITVKDILEYAPQLGITVTVELEADTVAFLEDMQRRQFVFGFRP</sequence>
<dbReference type="GO" id="GO:0003677">
    <property type="term" value="F:DNA binding"/>
    <property type="evidence" value="ECO:0007669"/>
    <property type="project" value="UniProtKB-KW"/>
</dbReference>
<accession>A0A1T4TMF0</accession>
<proteinExistence type="predicted"/>
<evidence type="ECO:0000259" key="2">
    <source>
        <dbReference type="Pfam" id="PF22106"/>
    </source>
</evidence>
<dbReference type="Pfam" id="PF22106">
    <property type="entry name" value="NGO1945_C"/>
    <property type="match status" value="1"/>
</dbReference>
<dbReference type="OrthoDB" id="4146344at2"/>
<dbReference type="AlphaFoldDB" id="A0A1T4TMF0"/>
<dbReference type="RefSeq" id="WP_078672230.1">
    <property type="nucleotide sequence ID" value="NZ_FUWZ01000005.1"/>
</dbReference>
<dbReference type="InterPro" id="IPR018640">
    <property type="entry name" value="DUF2063"/>
</dbReference>
<name>A0A1T4TMF0_9BACT</name>
<reference evidence="4" key="1">
    <citation type="submission" date="2017-02" db="EMBL/GenBank/DDBJ databases">
        <authorList>
            <person name="Varghese N."/>
            <person name="Submissions S."/>
        </authorList>
    </citation>
    <scope>NUCLEOTIDE SEQUENCE [LARGE SCALE GENOMIC DNA]</scope>
    <source>
        <strain evidence="4">DSM 22224</strain>
    </source>
</reference>
<keyword evidence="3" id="KW-0238">DNA-binding</keyword>
<dbReference type="Gene3D" id="1.10.150.690">
    <property type="entry name" value="DUF2063"/>
    <property type="match status" value="1"/>
</dbReference>
<gene>
    <name evidence="3" type="ORF">SAMN04488128_105432</name>
</gene>
<protein>
    <submittedName>
        <fullName evidence="3">Putative DNA-binding domain-containing protein</fullName>
    </submittedName>
</protein>
<dbReference type="STRING" id="634771.SAMN04488128_105432"/>
<dbReference type="Pfam" id="PF09836">
    <property type="entry name" value="DUF2063"/>
    <property type="match status" value="1"/>
</dbReference>
<feature type="domain" description="Putative DNA-binding" evidence="1">
    <location>
        <begin position="10"/>
        <end position="93"/>
    </location>
</feature>
<dbReference type="InterPro" id="IPR044922">
    <property type="entry name" value="DUF2063_N_sf"/>
</dbReference>
<evidence type="ECO:0000313" key="3">
    <source>
        <dbReference type="EMBL" id="SKA41399.1"/>
    </source>
</evidence>
<evidence type="ECO:0000313" key="4">
    <source>
        <dbReference type="Proteomes" id="UP000190367"/>
    </source>
</evidence>
<dbReference type="Proteomes" id="UP000190367">
    <property type="component" value="Unassembled WGS sequence"/>
</dbReference>
<evidence type="ECO:0000259" key="1">
    <source>
        <dbReference type="Pfam" id="PF09836"/>
    </source>
</evidence>
<dbReference type="InterPro" id="IPR054098">
    <property type="entry name" value="NGO1945-like_C"/>
</dbReference>
<keyword evidence="4" id="KW-1185">Reference proteome</keyword>
<feature type="domain" description="NGO1945-like C-terminal" evidence="2">
    <location>
        <begin position="146"/>
        <end position="238"/>
    </location>
</feature>
<organism evidence="3 4">
    <name type="scientific">Chitinophaga eiseniae</name>
    <dbReference type="NCBI Taxonomy" id="634771"/>
    <lineage>
        <taxon>Bacteria</taxon>
        <taxon>Pseudomonadati</taxon>
        <taxon>Bacteroidota</taxon>
        <taxon>Chitinophagia</taxon>
        <taxon>Chitinophagales</taxon>
        <taxon>Chitinophagaceae</taxon>
        <taxon>Chitinophaga</taxon>
    </lineage>
</organism>
<dbReference type="EMBL" id="FUWZ01000005">
    <property type="protein sequence ID" value="SKA41399.1"/>
    <property type="molecule type" value="Genomic_DNA"/>
</dbReference>